<evidence type="ECO:0000256" key="1">
    <source>
        <dbReference type="SAM" id="Phobius"/>
    </source>
</evidence>
<feature type="transmembrane region" description="Helical" evidence="1">
    <location>
        <begin position="40"/>
        <end position="60"/>
    </location>
</feature>
<keyword evidence="1" id="KW-0812">Transmembrane</keyword>
<organism evidence="2">
    <name type="scientific">termite gut metagenome</name>
    <dbReference type="NCBI Taxonomy" id="433724"/>
    <lineage>
        <taxon>unclassified sequences</taxon>
        <taxon>metagenomes</taxon>
        <taxon>organismal metagenomes</taxon>
    </lineage>
</organism>
<comment type="caution">
    <text evidence="2">The sequence shown here is derived from an EMBL/GenBank/DDBJ whole genome shotgun (WGS) entry which is preliminary data.</text>
</comment>
<evidence type="ECO:0000313" key="2">
    <source>
        <dbReference type="EMBL" id="KAA6338399.1"/>
    </source>
</evidence>
<protein>
    <submittedName>
        <fullName evidence="2">Uncharacterized protein</fullName>
    </submittedName>
</protein>
<sequence>MELFELFSFIGSFIISWIIGSLVIGILSACIASFKNRIGILWFLWGVLYGIITLIVIACCKKLEKDERDSASFTFLCLTLIIGGIIAFFAICAAPLR</sequence>
<dbReference type="AlphaFoldDB" id="A0A5J4RXB5"/>
<accession>A0A5J4RXB5</accession>
<keyword evidence="1" id="KW-1133">Transmembrane helix</keyword>
<dbReference type="EMBL" id="SNRY01000621">
    <property type="protein sequence ID" value="KAA6338399.1"/>
    <property type="molecule type" value="Genomic_DNA"/>
</dbReference>
<keyword evidence="1" id="KW-0472">Membrane</keyword>
<proteinExistence type="predicted"/>
<gene>
    <name evidence="2" type="ORF">EZS27_013600</name>
</gene>
<feature type="transmembrane region" description="Helical" evidence="1">
    <location>
        <begin position="72"/>
        <end position="96"/>
    </location>
</feature>
<name>A0A5J4RXB5_9ZZZZ</name>
<reference evidence="2" key="1">
    <citation type="submission" date="2019-03" db="EMBL/GenBank/DDBJ databases">
        <title>Single cell metagenomics reveals metabolic interactions within the superorganism composed of flagellate Streblomastix strix and complex community of Bacteroidetes bacteria on its surface.</title>
        <authorList>
            <person name="Treitli S.C."/>
            <person name="Kolisko M."/>
            <person name="Husnik F."/>
            <person name="Keeling P."/>
            <person name="Hampl V."/>
        </authorList>
    </citation>
    <scope>NUCLEOTIDE SEQUENCE</scope>
    <source>
        <strain evidence="2">STM</strain>
    </source>
</reference>
<feature type="transmembrane region" description="Helical" evidence="1">
    <location>
        <begin position="7"/>
        <end position="34"/>
    </location>
</feature>